<dbReference type="AlphaFoldDB" id="A0A1X2IS09"/>
<evidence type="ECO:0000259" key="3">
    <source>
        <dbReference type="PROSITE" id="PS50089"/>
    </source>
</evidence>
<evidence type="ECO:0008006" key="7">
    <source>
        <dbReference type="Google" id="ProtNLM"/>
    </source>
</evidence>
<dbReference type="GO" id="GO:0008270">
    <property type="term" value="F:zinc ion binding"/>
    <property type="evidence" value="ECO:0007669"/>
    <property type="project" value="UniProtKB-KW"/>
</dbReference>
<protein>
    <recommendedName>
        <fullName evidence="7">SWIM-type domain-containing protein</fullName>
    </recommendedName>
</protein>
<dbReference type="PROSITE" id="PS50089">
    <property type="entry name" value="ZF_RING_2"/>
    <property type="match status" value="1"/>
</dbReference>
<dbReference type="PANTHER" id="PTHR21540">
    <property type="entry name" value="RING FINGER AND SWIM DOMAIN-CONTAINING PROTEIN 2"/>
    <property type="match status" value="1"/>
</dbReference>
<keyword evidence="6" id="KW-1185">Reference proteome</keyword>
<dbReference type="InterPro" id="IPR007527">
    <property type="entry name" value="Znf_SWIM"/>
</dbReference>
<gene>
    <name evidence="5" type="ORF">BCR42DRAFT_407227</name>
</gene>
<keyword evidence="1" id="KW-0862">Zinc</keyword>
<dbReference type="Gene3D" id="3.30.40.10">
    <property type="entry name" value="Zinc/RING finger domain, C3HC4 (zinc finger)"/>
    <property type="match status" value="1"/>
</dbReference>
<feature type="compositionally biased region" description="Basic residues" evidence="2">
    <location>
        <begin position="10"/>
        <end position="21"/>
    </location>
</feature>
<evidence type="ECO:0000256" key="1">
    <source>
        <dbReference type="PROSITE-ProRule" id="PRU00175"/>
    </source>
</evidence>
<dbReference type="SUPFAM" id="SSF57850">
    <property type="entry name" value="RING/U-box"/>
    <property type="match status" value="1"/>
</dbReference>
<dbReference type="STRING" id="90262.A0A1X2IS09"/>
<comment type="caution">
    <text evidence="5">The sequence shown here is derived from an EMBL/GenBank/DDBJ whole genome shotgun (WGS) entry which is preliminary data.</text>
</comment>
<evidence type="ECO:0000259" key="4">
    <source>
        <dbReference type="PROSITE" id="PS50966"/>
    </source>
</evidence>
<feature type="region of interest" description="Disordered" evidence="2">
    <location>
        <begin position="1"/>
        <end position="78"/>
    </location>
</feature>
<dbReference type="EMBL" id="MCGE01000005">
    <property type="protein sequence ID" value="ORZ21285.1"/>
    <property type="molecule type" value="Genomic_DNA"/>
</dbReference>
<evidence type="ECO:0000313" key="6">
    <source>
        <dbReference type="Proteomes" id="UP000193560"/>
    </source>
</evidence>
<reference evidence="5 6" key="1">
    <citation type="submission" date="2016-07" db="EMBL/GenBank/DDBJ databases">
        <title>Pervasive Adenine N6-methylation of Active Genes in Fungi.</title>
        <authorList>
            <consortium name="DOE Joint Genome Institute"/>
            <person name="Mondo S.J."/>
            <person name="Dannebaum R.O."/>
            <person name="Kuo R.C."/>
            <person name="Labutti K."/>
            <person name="Haridas S."/>
            <person name="Kuo A."/>
            <person name="Salamov A."/>
            <person name="Ahrendt S.R."/>
            <person name="Lipzen A."/>
            <person name="Sullivan W."/>
            <person name="Andreopoulos W.B."/>
            <person name="Clum A."/>
            <person name="Lindquist E."/>
            <person name="Daum C."/>
            <person name="Ramamoorthy G.K."/>
            <person name="Gryganskyi A."/>
            <person name="Culley D."/>
            <person name="Magnuson J.K."/>
            <person name="James T.Y."/>
            <person name="O'Malley M.A."/>
            <person name="Stajich J.E."/>
            <person name="Spatafora J.W."/>
            <person name="Visel A."/>
            <person name="Grigoriev I.V."/>
        </authorList>
    </citation>
    <scope>NUCLEOTIDE SEQUENCE [LARGE SCALE GENOMIC DNA]</scope>
    <source>
        <strain evidence="5 6">NRRL 1336</strain>
    </source>
</reference>
<evidence type="ECO:0000313" key="5">
    <source>
        <dbReference type="EMBL" id="ORZ21285.1"/>
    </source>
</evidence>
<dbReference type="PROSITE" id="PS50966">
    <property type="entry name" value="ZF_SWIM"/>
    <property type="match status" value="1"/>
</dbReference>
<sequence length="324" mass="37010">MYTVASVAKTRTKSTRRRKSPVKTEPGLNQQMETSSSTSVTAINKQSKSIGKKPRTTKNTGVKKTSRPEKPKRQVQSFATDEEVTLLPAMRGRIERARREKIYVMSRKSVSNVEQEFEVTGSTGNLYTIHIGPQLSCACVDFRYRRRHCKHILMILLKLFHLPPSSPMFQTLRPNQNVLRDIFSSCIPDPTALIPEELKALIDKKLHGEAEQTDIKTQRRSLNSSDCPVCCDSFEEKAIIDILFCLVCGNNIHKTCFDMWKSARGSNVSCVYCRSPWEDPSAPKKKKKLDLNIEGFTNFGQELGLSSVRDSTTYRDFPHRRYYY</sequence>
<dbReference type="GO" id="GO:0061630">
    <property type="term" value="F:ubiquitin protein ligase activity"/>
    <property type="evidence" value="ECO:0007669"/>
    <property type="project" value="InterPro"/>
</dbReference>
<feature type="domain" description="SWIM-type" evidence="4">
    <location>
        <begin position="127"/>
        <end position="160"/>
    </location>
</feature>
<keyword evidence="1" id="KW-0863">Zinc-finger</keyword>
<accession>A0A1X2IS09</accession>
<name>A0A1X2IS09_9FUNG</name>
<feature type="compositionally biased region" description="Polar residues" evidence="2">
    <location>
        <begin position="27"/>
        <end position="49"/>
    </location>
</feature>
<proteinExistence type="predicted"/>
<dbReference type="InterPro" id="IPR013083">
    <property type="entry name" value="Znf_RING/FYVE/PHD"/>
</dbReference>
<dbReference type="Proteomes" id="UP000193560">
    <property type="component" value="Unassembled WGS sequence"/>
</dbReference>
<evidence type="ECO:0000256" key="2">
    <source>
        <dbReference type="SAM" id="MobiDB-lite"/>
    </source>
</evidence>
<dbReference type="OrthoDB" id="2122982at2759"/>
<organism evidence="5 6">
    <name type="scientific">Absidia repens</name>
    <dbReference type="NCBI Taxonomy" id="90262"/>
    <lineage>
        <taxon>Eukaryota</taxon>
        <taxon>Fungi</taxon>
        <taxon>Fungi incertae sedis</taxon>
        <taxon>Mucoromycota</taxon>
        <taxon>Mucoromycotina</taxon>
        <taxon>Mucoromycetes</taxon>
        <taxon>Mucorales</taxon>
        <taxon>Cunninghamellaceae</taxon>
        <taxon>Absidia</taxon>
    </lineage>
</organism>
<dbReference type="PANTHER" id="PTHR21540:SF0">
    <property type="entry name" value="PHD FAMILY PROTEIN"/>
    <property type="match status" value="1"/>
</dbReference>
<dbReference type="InterPro" id="IPR001841">
    <property type="entry name" value="Znf_RING"/>
</dbReference>
<keyword evidence="1" id="KW-0479">Metal-binding</keyword>
<feature type="domain" description="RING-type" evidence="3">
    <location>
        <begin position="227"/>
        <end position="274"/>
    </location>
</feature>
<dbReference type="InterPro" id="IPR039903">
    <property type="entry name" value="Zswim2"/>
</dbReference>